<accession>A0A0G2DRE6</accession>
<reference evidence="1 2" key="1">
    <citation type="submission" date="2015-03" db="EMBL/GenBank/DDBJ databases">
        <authorList>
            <person name="Morales-Cruz A."/>
            <person name="Amrine K.C."/>
            <person name="Cantu D."/>
        </authorList>
    </citation>
    <scope>NUCLEOTIDE SEQUENCE [LARGE SCALE GENOMIC DNA]</scope>
    <source>
        <strain evidence="1">DS831</strain>
    </source>
</reference>
<sequence length="139" mass="15800">MSQPTLTSTQLTHANWIRAAETTLERLQADIDKVHRRILADAAARITLDSDDSASSHLQAPTCNLDEALTRERIHEINGRIMQLLQQVWYVELHDLFDEHMKSVGLKIMVAMHDWKVLKDSIGESAVAEDDREVSIVEE</sequence>
<proteinExistence type="predicted"/>
<evidence type="ECO:0000313" key="2">
    <source>
        <dbReference type="Proteomes" id="UP000034182"/>
    </source>
</evidence>
<protein>
    <submittedName>
        <fullName evidence="1">Uncharacterized protein</fullName>
    </submittedName>
</protein>
<dbReference type="Proteomes" id="UP000034182">
    <property type="component" value="Unassembled WGS sequence"/>
</dbReference>
<dbReference type="AlphaFoldDB" id="A0A0G2DRE6"/>
<comment type="caution">
    <text evidence="1">The sequence shown here is derived from an EMBL/GenBank/DDBJ whole genome shotgun (WGS) entry which is preliminary data.</text>
</comment>
<evidence type="ECO:0000313" key="1">
    <source>
        <dbReference type="EMBL" id="KKY13264.1"/>
    </source>
</evidence>
<dbReference type="EMBL" id="LAQI01000345">
    <property type="protein sequence ID" value="KKY13264.1"/>
    <property type="molecule type" value="Genomic_DNA"/>
</dbReference>
<gene>
    <name evidence="1" type="ORF">UCDDS831_g09183</name>
</gene>
<name>A0A0G2DRE6_9PEZI</name>
<organism evidence="1 2">
    <name type="scientific">Diplodia seriata</name>
    <dbReference type="NCBI Taxonomy" id="420778"/>
    <lineage>
        <taxon>Eukaryota</taxon>
        <taxon>Fungi</taxon>
        <taxon>Dikarya</taxon>
        <taxon>Ascomycota</taxon>
        <taxon>Pezizomycotina</taxon>
        <taxon>Dothideomycetes</taxon>
        <taxon>Dothideomycetes incertae sedis</taxon>
        <taxon>Botryosphaeriales</taxon>
        <taxon>Botryosphaeriaceae</taxon>
        <taxon>Diplodia</taxon>
    </lineage>
</organism>
<reference evidence="1 2" key="2">
    <citation type="submission" date="2015-05" db="EMBL/GenBank/DDBJ databases">
        <title>Distinctive expansion of gene families associated with plant cell wall degradation and secondary metabolism in the genomes of grapevine trunk pathogens.</title>
        <authorList>
            <person name="Lawrence D.P."/>
            <person name="Travadon R."/>
            <person name="Rolshausen P.E."/>
            <person name="Baumgartner K."/>
        </authorList>
    </citation>
    <scope>NUCLEOTIDE SEQUENCE [LARGE SCALE GENOMIC DNA]</scope>
    <source>
        <strain evidence="1">DS831</strain>
    </source>
</reference>